<gene>
    <name evidence="8" type="ORF">FU839_06030</name>
</gene>
<comment type="subcellular location">
    <subcellularLocation>
        <location evidence="1">Membrane</location>
        <topology evidence="1">Multi-pass membrane protein</topology>
    </subcellularLocation>
</comment>
<evidence type="ECO:0000313" key="9">
    <source>
        <dbReference type="Proteomes" id="UP000321814"/>
    </source>
</evidence>
<evidence type="ECO:0000259" key="7">
    <source>
        <dbReference type="Pfam" id="PF00520"/>
    </source>
</evidence>
<evidence type="ECO:0000313" key="8">
    <source>
        <dbReference type="EMBL" id="TXK82441.1"/>
    </source>
</evidence>
<dbReference type="PANTHER" id="PTHR10037">
    <property type="entry name" value="VOLTAGE-GATED CATION CHANNEL CALCIUM AND SODIUM"/>
    <property type="match status" value="1"/>
</dbReference>
<name>A0A5C8LYP7_9GAMM</name>
<keyword evidence="4 6" id="KW-0472">Membrane</keyword>
<accession>A0A5C8LYP7</accession>
<dbReference type="GO" id="GO:0001518">
    <property type="term" value="C:voltage-gated sodium channel complex"/>
    <property type="evidence" value="ECO:0007669"/>
    <property type="project" value="TreeGrafter"/>
</dbReference>
<protein>
    <submittedName>
        <fullName evidence="8">Ion transporter</fullName>
    </submittedName>
</protein>
<sequence>MRHNFAYSEGKMKQQMQHKVQQLVEKNWFSHSILVLILINAVLLGLETSAALMQNFGTVILVADKILLSVFVLELLLRIFAYRLRFFKDPWSLFDFAVVAIALMPATGQFSVLRALRVLRVLRLLSIVPSMRRVVSALLGSLPGLGSIAMVLVLIYYVFAVIATKLFGSAFPEWFGSLGASFYTLFQVMTLESWSMGISRPVMEQYPYAWAFFVPFILIATFTMLNLFIAIIVNTMQTFTEQEHAAERAEDKKAEQAEQQLMHQQLKEIQQELQALRSELKQRNH</sequence>
<evidence type="ECO:0000256" key="3">
    <source>
        <dbReference type="ARBA" id="ARBA00022989"/>
    </source>
</evidence>
<evidence type="ECO:0000256" key="5">
    <source>
        <dbReference type="SAM" id="Coils"/>
    </source>
</evidence>
<keyword evidence="9" id="KW-1185">Reference proteome</keyword>
<feature type="coiled-coil region" evidence="5">
    <location>
        <begin position="239"/>
        <end position="283"/>
    </location>
</feature>
<dbReference type="InterPro" id="IPR043203">
    <property type="entry name" value="VGCC_Ca_Na"/>
</dbReference>
<feature type="transmembrane region" description="Helical" evidence="6">
    <location>
        <begin position="134"/>
        <end position="162"/>
    </location>
</feature>
<dbReference type="EMBL" id="VRLR01000002">
    <property type="protein sequence ID" value="TXK82441.1"/>
    <property type="molecule type" value="Genomic_DNA"/>
</dbReference>
<feature type="transmembrane region" description="Helical" evidence="6">
    <location>
        <begin position="174"/>
        <end position="196"/>
    </location>
</feature>
<dbReference type="InterPro" id="IPR005821">
    <property type="entry name" value="Ion_trans_dom"/>
</dbReference>
<feature type="transmembrane region" description="Helical" evidence="6">
    <location>
        <begin position="208"/>
        <end position="233"/>
    </location>
</feature>
<dbReference type="Proteomes" id="UP000321814">
    <property type="component" value="Unassembled WGS sequence"/>
</dbReference>
<keyword evidence="3 6" id="KW-1133">Transmembrane helix</keyword>
<dbReference type="AlphaFoldDB" id="A0A5C8LYP7"/>
<feature type="domain" description="Ion transport" evidence="7">
    <location>
        <begin position="27"/>
        <end position="243"/>
    </location>
</feature>
<organism evidence="8 9">
    <name type="scientific">Rheinheimera tangshanensis</name>
    <dbReference type="NCBI Taxonomy" id="400153"/>
    <lineage>
        <taxon>Bacteria</taxon>
        <taxon>Pseudomonadati</taxon>
        <taxon>Pseudomonadota</taxon>
        <taxon>Gammaproteobacteria</taxon>
        <taxon>Chromatiales</taxon>
        <taxon>Chromatiaceae</taxon>
        <taxon>Rheinheimera</taxon>
    </lineage>
</organism>
<evidence type="ECO:0000256" key="2">
    <source>
        <dbReference type="ARBA" id="ARBA00022692"/>
    </source>
</evidence>
<dbReference type="PANTHER" id="PTHR10037:SF62">
    <property type="entry name" value="SODIUM CHANNEL PROTEIN 60E"/>
    <property type="match status" value="1"/>
</dbReference>
<evidence type="ECO:0000256" key="4">
    <source>
        <dbReference type="ARBA" id="ARBA00023136"/>
    </source>
</evidence>
<dbReference type="GO" id="GO:0005248">
    <property type="term" value="F:voltage-gated sodium channel activity"/>
    <property type="evidence" value="ECO:0007669"/>
    <property type="project" value="TreeGrafter"/>
</dbReference>
<proteinExistence type="predicted"/>
<dbReference type="OrthoDB" id="5297065at2"/>
<dbReference type="Gene3D" id="1.20.120.350">
    <property type="entry name" value="Voltage-gated potassium channels. Chain C"/>
    <property type="match status" value="1"/>
</dbReference>
<reference evidence="8 9" key="1">
    <citation type="submission" date="2019-08" db="EMBL/GenBank/DDBJ databases">
        <title>Draft genome analysis of Rheinheimera tangshanensis isolated from the roots of fresh rice plants (Oryza sativa).</title>
        <authorList>
            <person name="Yu Q."/>
            <person name="Qi Y."/>
            <person name="Zhang H."/>
            <person name="Pu J."/>
        </authorList>
    </citation>
    <scope>NUCLEOTIDE SEQUENCE [LARGE SCALE GENOMIC DNA]</scope>
    <source>
        <strain evidence="8 9">JA3-B52</strain>
    </source>
</reference>
<evidence type="ECO:0000256" key="6">
    <source>
        <dbReference type="SAM" id="Phobius"/>
    </source>
</evidence>
<dbReference type="Gene3D" id="1.10.287.70">
    <property type="match status" value="1"/>
</dbReference>
<dbReference type="SUPFAM" id="SSF81324">
    <property type="entry name" value="Voltage-gated potassium channels"/>
    <property type="match status" value="1"/>
</dbReference>
<keyword evidence="2 6" id="KW-0812">Transmembrane</keyword>
<feature type="transmembrane region" description="Helical" evidence="6">
    <location>
        <begin position="93"/>
        <end position="113"/>
    </location>
</feature>
<dbReference type="InterPro" id="IPR027359">
    <property type="entry name" value="Volt_channel_dom_sf"/>
</dbReference>
<dbReference type="Pfam" id="PF00520">
    <property type="entry name" value="Ion_trans"/>
    <property type="match status" value="1"/>
</dbReference>
<keyword evidence="5" id="KW-0175">Coiled coil</keyword>
<feature type="transmembrane region" description="Helical" evidence="6">
    <location>
        <begin position="28"/>
        <end position="46"/>
    </location>
</feature>
<evidence type="ECO:0000256" key="1">
    <source>
        <dbReference type="ARBA" id="ARBA00004141"/>
    </source>
</evidence>
<comment type="caution">
    <text evidence="8">The sequence shown here is derived from an EMBL/GenBank/DDBJ whole genome shotgun (WGS) entry which is preliminary data.</text>
</comment>
<feature type="transmembrane region" description="Helical" evidence="6">
    <location>
        <begin position="58"/>
        <end position="81"/>
    </location>
</feature>